<evidence type="ECO:0000313" key="1">
    <source>
        <dbReference type="EMBL" id="ARP21678.1"/>
    </source>
</evidence>
<keyword evidence="1" id="KW-0614">Plasmid</keyword>
<geneLocation type="plasmid" evidence="1">
    <name>pL289</name>
</geneLocation>
<dbReference type="AlphaFoldDB" id="A0A1W6TL97"/>
<protein>
    <submittedName>
        <fullName evidence="1">Uncharacterized protein</fullName>
    </submittedName>
</protein>
<gene>
    <name evidence="1" type="ORF">K05K4_49690</name>
</gene>
<reference evidence="1" key="1">
    <citation type="submission" date="2016-10" db="EMBL/GenBank/DDBJ databases">
        <title>The High Quality Genome of Vibrio alginolyticus K01M1.</title>
        <authorList>
            <person name="Wendling C."/>
            <person name="Chibani C.M."/>
            <person name="Hertel R."/>
            <person name="Sproer C."/>
            <person name="Bunk B."/>
            <person name="Overmann J."/>
            <person name="Roth O."/>
            <person name="Liesegang H."/>
        </authorList>
    </citation>
    <scope>NUCLEOTIDE SEQUENCE</scope>
    <source>
        <strain evidence="1">K05K4</strain>
        <plasmid evidence="1">pL289</plasmid>
    </source>
</reference>
<dbReference type="RefSeq" id="WP_157664648.1">
    <property type="nucleotide sequence ID" value="NZ_CP017893.1"/>
</dbReference>
<name>A0A1W6TL97_VIBAL</name>
<dbReference type="EMBL" id="CP017904">
    <property type="protein sequence ID" value="ARP21678.1"/>
    <property type="molecule type" value="Genomic_DNA"/>
</dbReference>
<accession>A0A1W6TL97</accession>
<sequence length="58" mass="6639">MDYESLSKEAKETLIAMVEHCLNSGLKMGMDEGIQCFETGKKHNFRIELEKFVKSNQA</sequence>
<organism evidence="1">
    <name type="scientific">Vibrio alginolyticus</name>
    <dbReference type="NCBI Taxonomy" id="663"/>
    <lineage>
        <taxon>Bacteria</taxon>
        <taxon>Pseudomonadati</taxon>
        <taxon>Pseudomonadota</taxon>
        <taxon>Gammaproteobacteria</taxon>
        <taxon>Vibrionales</taxon>
        <taxon>Vibrionaceae</taxon>
        <taxon>Vibrio</taxon>
    </lineage>
</organism>
<proteinExistence type="predicted"/>